<keyword evidence="5 6" id="KW-0472">Membrane</keyword>
<evidence type="ECO:0000256" key="5">
    <source>
        <dbReference type="ARBA" id="ARBA00023136"/>
    </source>
</evidence>
<sequence>MVRREDLMNQLFLFAACLFVVLLISEILCGRHKGIYSSADWKVNVTSYLVGIGLMRPLMAIVTATAITFLLPTSQGALAHLSLIPSFIGISLIAEFAFYWTHRLSHEGAGKYPRLTGLWKLHRTHHSGKYMNVGTNFRQNLGWLVVQPEVWVFGLAIHFGLGAAAGLAAGVRLVWNLITHCNFRWDDPIRRHRYAGPLLRGLEHIFVTPGLHHTHHGWGRDGASYRNYGTVFSLFDTLFGTLHIPDGRPARYGLPGAQDHWLEEVFYPLIRKNRK</sequence>
<feature type="transmembrane region" description="Helical" evidence="6">
    <location>
        <begin position="78"/>
        <end position="100"/>
    </location>
</feature>
<gene>
    <name evidence="8" type="ORF">NT2_21_00015</name>
</gene>
<dbReference type="Pfam" id="PF04116">
    <property type="entry name" value="FA_hydroxylase"/>
    <property type="match status" value="1"/>
</dbReference>
<dbReference type="AlphaFoldDB" id="U3A0F2"/>
<name>U3A0F2_9SPHN</name>
<dbReference type="KEGG" id="ntd:EGO55_03880"/>
<keyword evidence="4" id="KW-0560">Oxidoreductase</keyword>
<comment type="caution">
    <text evidence="8">The sequence shown here is derived from an EMBL/GenBank/DDBJ whole genome shotgun (WGS) entry which is preliminary data.</text>
</comment>
<protein>
    <recommendedName>
        <fullName evidence="7">Fatty acid hydroxylase domain-containing protein</fullName>
    </recommendedName>
</protein>
<keyword evidence="3 6" id="KW-1133">Transmembrane helix</keyword>
<keyword evidence="9" id="KW-1185">Reference proteome</keyword>
<evidence type="ECO:0000313" key="8">
    <source>
        <dbReference type="EMBL" id="GAD51129.1"/>
    </source>
</evidence>
<dbReference type="Proteomes" id="UP000016568">
    <property type="component" value="Unassembled WGS sequence"/>
</dbReference>
<evidence type="ECO:0000256" key="2">
    <source>
        <dbReference type="ARBA" id="ARBA00022692"/>
    </source>
</evidence>
<evidence type="ECO:0000256" key="6">
    <source>
        <dbReference type="SAM" id="Phobius"/>
    </source>
</evidence>
<dbReference type="OrthoDB" id="9770329at2"/>
<dbReference type="GO" id="GO:0050479">
    <property type="term" value="F:glyceryl-ether monooxygenase activity"/>
    <property type="evidence" value="ECO:0007669"/>
    <property type="project" value="TreeGrafter"/>
</dbReference>
<evidence type="ECO:0000313" key="9">
    <source>
        <dbReference type="Proteomes" id="UP000016568"/>
    </source>
</evidence>
<feature type="transmembrane region" description="Helical" evidence="6">
    <location>
        <begin position="45"/>
        <end position="71"/>
    </location>
</feature>
<evidence type="ECO:0000256" key="1">
    <source>
        <dbReference type="ARBA" id="ARBA00004127"/>
    </source>
</evidence>
<dbReference type="InterPro" id="IPR051689">
    <property type="entry name" value="Sterol_desaturase/TMEM195"/>
</dbReference>
<dbReference type="GO" id="GO:0008610">
    <property type="term" value="P:lipid biosynthetic process"/>
    <property type="evidence" value="ECO:0007669"/>
    <property type="project" value="InterPro"/>
</dbReference>
<dbReference type="GO" id="GO:0005506">
    <property type="term" value="F:iron ion binding"/>
    <property type="evidence" value="ECO:0007669"/>
    <property type="project" value="InterPro"/>
</dbReference>
<feature type="domain" description="Fatty acid hydroxylase" evidence="7">
    <location>
        <begin position="89"/>
        <end position="241"/>
    </location>
</feature>
<evidence type="ECO:0000256" key="4">
    <source>
        <dbReference type="ARBA" id="ARBA00023002"/>
    </source>
</evidence>
<dbReference type="EMBL" id="BASZ01000021">
    <property type="protein sequence ID" value="GAD51129.1"/>
    <property type="molecule type" value="Genomic_DNA"/>
</dbReference>
<evidence type="ECO:0000259" key="7">
    <source>
        <dbReference type="Pfam" id="PF04116"/>
    </source>
</evidence>
<dbReference type="GO" id="GO:0006643">
    <property type="term" value="P:membrane lipid metabolic process"/>
    <property type="evidence" value="ECO:0007669"/>
    <property type="project" value="TreeGrafter"/>
</dbReference>
<feature type="transmembrane region" description="Helical" evidence="6">
    <location>
        <begin position="150"/>
        <end position="175"/>
    </location>
</feature>
<evidence type="ECO:0000256" key="3">
    <source>
        <dbReference type="ARBA" id="ARBA00022989"/>
    </source>
</evidence>
<dbReference type="GO" id="GO:0016020">
    <property type="term" value="C:membrane"/>
    <property type="evidence" value="ECO:0007669"/>
    <property type="project" value="GOC"/>
</dbReference>
<dbReference type="eggNOG" id="COG3000">
    <property type="taxonomic scope" value="Bacteria"/>
</dbReference>
<proteinExistence type="predicted"/>
<comment type="subcellular location">
    <subcellularLocation>
        <location evidence="1">Endomembrane system</location>
        <topology evidence="1">Multi-pass membrane protein</topology>
    </subcellularLocation>
</comment>
<dbReference type="InterPro" id="IPR006694">
    <property type="entry name" value="Fatty_acid_hydroxylase"/>
</dbReference>
<organism evidence="8 9">
    <name type="scientific">Caenibius tardaugens NBRC 16725</name>
    <dbReference type="NCBI Taxonomy" id="1219035"/>
    <lineage>
        <taxon>Bacteria</taxon>
        <taxon>Pseudomonadati</taxon>
        <taxon>Pseudomonadota</taxon>
        <taxon>Alphaproteobacteria</taxon>
        <taxon>Sphingomonadales</taxon>
        <taxon>Erythrobacteraceae</taxon>
        <taxon>Caenibius</taxon>
    </lineage>
</organism>
<accession>U3A0F2</accession>
<reference evidence="8 9" key="1">
    <citation type="submission" date="2013-09" db="EMBL/GenBank/DDBJ databases">
        <title>Whole genome shotgun sequence of Novosphingobium tardaugens NBRC 16725.</title>
        <authorList>
            <person name="Isaki S."/>
            <person name="Hosoyama A."/>
            <person name="Tsuchikane K."/>
            <person name="Katsumata H."/>
            <person name="Ando Y."/>
            <person name="Yamazaki S."/>
            <person name="Fujita N."/>
        </authorList>
    </citation>
    <scope>NUCLEOTIDE SEQUENCE [LARGE SCALE GENOMIC DNA]</scope>
    <source>
        <strain evidence="8 9">NBRC 16725</strain>
    </source>
</reference>
<keyword evidence="2 6" id="KW-0812">Transmembrane</keyword>
<dbReference type="PROSITE" id="PS51257">
    <property type="entry name" value="PROKAR_LIPOPROTEIN"/>
    <property type="match status" value="1"/>
</dbReference>
<dbReference type="PANTHER" id="PTHR21624:SF3">
    <property type="entry name" value="FATTY ACID HYDROXYLASE DOMAIN-CONTAINING PROTEIN"/>
    <property type="match status" value="1"/>
</dbReference>
<dbReference type="GO" id="GO:0012505">
    <property type="term" value="C:endomembrane system"/>
    <property type="evidence" value="ECO:0007669"/>
    <property type="project" value="UniProtKB-SubCell"/>
</dbReference>
<dbReference type="PANTHER" id="PTHR21624">
    <property type="entry name" value="STEROL DESATURASE-RELATED PROTEIN"/>
    <property type="match status" value="1"/>
</dbReference>